<evidence type="ECO:0000256" key="5">
    <source>
        <dbReference type="ARBA" id="ARBA00022729"/>
    </source>
</evidence>
<dbReference type="PRINTS" id="PR00248">
    <property type="entry name" value="GPCRMGR"/>
</dbReference>
<evidence type="ECO:0000256" key="9">
    <source>
        <dbReference type="ARBA" id="ARBA00023170"/>
    </source>
</evidence>
<dbReference type="Gene3D" id="3.40.190.10">
    <property type="entry name" value="Periplasmic binding protein-like II"/>
    <property type="match status" value="2"/>
</dbReference>
<dbReference type="InterPro" id="IPR001320">
    <property type="entry name" value="Iontro_rcpt_C"/>
</dbReference>
<keyword evidence="12" id="KW-0407">Ion channel</keyword>
<evidence type="ECO:0000256" key="10">
    <source>
        <dbReference type="ARBA" id="ARBA00023180"/>
    </source>
</evidence>
<dbReference type="InterPro" id="IPR028082">
    <property type="entry name" value="Peripla_BP_I"/>
</dbReference>
<dbReference type="PIRSF" id="PIRSF037090">
    <property type="entry name" value="Iontro_Glu-like_rcpt_pln"/>
    <property type="match status" value="1"/>
</dbReference>
<name>A0A835J1M5_9MAGN</name>
<comment type="subcellular location">
    <subcellularLocation>
        <location evidence="1">Membrane</location>
        <topology evidence="1">Multi-pass membrane protein</topology>
    </subcellularLocation>
</comment>
<dbReference type="Pfam" id="PF00060">
    <property type="entry name" value="Lig_chan"/>
    <property type="match status" value="1"/>
</dbReference>
<dbReference type="InterPro" id="IPR044440">
    <property type="entry name" value="GABAb_receptor_plant_PBP1"/>
</dbReference>
<keyword evidence="7" id="KW-0406">Ion transport</keyword>
<evidence type="ECO:0000313" key="15">
    <source>
        <dbReference type="EMBL" id="KAF9625483.1"/>
    </source>
</evidence>
<evidence type="ECO:0000256" key="12">
    <source>
        <dbReference type="ARBA" id="ARBA00023303"/>
    </source>
</evidence>
<dbReference type="FunFam" id="3.40.50.2300:FF:000169">
    <property type="entry name" value="Glutamate receptor"/>
    <property type="match status" value="1"/>
</dbReference>
<evidence type="ECO:0000313" key="16">
    <source>
        <dbReference type="Proteomes" id="UP000631114"/>
    </source>
</evidence>
<dbReference type="GO" id="GO:0016020">
    <property type="term" value="C:membrane"/>
    <property type="evidence" value="ECO:0007669"/>
    <property type="project" value="UniProtKB-SubCell"/>
</dbReference>
<dbReference type="InterPro" id="IPR000337">
    <property type="entry name" value="GPCR_3"/>
</dbReference>
<evidence type="ECO:0000256" key="8">
    <source>
        <dbReference type="ARBA" id="ARBA00023136"/>
    </source>
</evidence>
<keyword evidence="9" id="KW-0675">Receptor</keyword>
<dbReference type="InterPro" id="IPR015683">
    <property type="entry name" value="Ionotropic_Glu_rcpt"/>
</dbReference>
<feature type="domain" description="Ionotropic glutamate receptor C-terminal" evidence="14">
    <location>
        <begin position="367"/>
        <end position="729"/>
    </location>
</feature>
<feature type="transmembrane region" description="Helical" evidence="13">
    <location>
        <begin position="509"/>
        <end position="527"/>
    </location>
</feature>
<feature type="transmembrane region" description="Helical" evidence="13">
    <location>
        <begin position="752"/>
        <end position="773"/>
    </location>
</feature>
<dbReference type="EMBL" id="JADFTS010000001">
    <property type="protein sequence ID" value="KAF9625483.1"/>
    <property type="molecule type" value="Genomic_DNA"/>
</dbReference>
<evidence type="ECO:0000256" key="11">
    <source>
        <dbReference type="ARBA" id="ARBA00023286"/>
    </source>
</evidence>
<sequence length="876" mass="98126">VDLIKNVQVQAILGPQTSSEAVFVVDIGNKTEVPIISFSATSPSISFTKTSYFIRTTLNDSTQVKAIAAIIDYFGWREVVPIYEDTDYGKDMIPYLIDAIQDVNSRVPYRSVLCFSPTDEQIRGELYKLMTMQTRVFVVHMRTSLGSRFFSIANEVGMMSNGYVWIITDGLTDLLSSIDTSIIGSMQGVLGIKAYVPRSEKLDNFRRRWKRKFLQDNPDIDEVELSVLGLYAYDSFWALAMAVEKLNTVRPLFKRLDNGTNTTDLENLGISENGPKLRDSILHTKFQGLSGEFWLKDGQLQSSTFKIMNIIGKGEREIGFWSPTHGLSGNSDLTTKTSSQTNLGAIIWPGETTVIPKGWEMPTSERKLKVGVPKQDGFSDFVKAVVDSMKYALPYEFVPFEKADGESAGDYNELLDQVYFQNYDAVVGDVTILANRSNYVDFTLPFTDSGVSMVVPVKYDNRDNRKNAWIFLKPLTTDLWLTTGTFFIYTGFVIWVLEHGINKAFRDKFSQQVGMIFYFSFSTLVFAHSNFLPSSFPTQLHNCFIHESNEHNPICHFAEERIISNFARFVMIIWVFVVLILTSSYTASLTSMLTVQQLQPTITDISDLKKNGDYVGYQSRSFVYELAQSMGIDSSKLRPYDNVEEFHQALSKGSRNGGVSAVIDEIPYMKLLLAKYCTKYMMVGPTHRTAGFGFVFPKGSPLVPDISRAILNVTEGDKMDAIDREWFGQQVSCQEQGTTTSESLTLDSFKGLFMIAGVASAIAFIVFFIIFLYEHRNIITSECSVSQKISAMAVEFDKEKDISSRGSKKIDFLSARTTDGRESCVAECNVSTPQSPATIVCVHEDTVFSTEGSTPSTDHSTPIRDPPGVIEITSVN</sequence>
<dbReference type="AlphaFoldDB" id="A0A835J1M5"/>
<dbReference type="Pfam" id="PF01094">
    <property type="entry name" value="ANF_receptor"/>
    <property type="match status" value="1"/>
</dbReference>
<keyword evidence="8 13" id="KW-0472">Membrane</keyword>
<reference evidence="15 16" key="1">
    <citation type="submission" date="2020-10" db="EMBL/GenBank/DDBJ databases">
        <title>The Coptis chinensis genome and diversification of protoberbering-type alkaloids.</title>
        <authorList>
            <person name="Wang B."/>
            <person name="Shu S."/>
            <person name="Song C."/>
            <person name="Liu Y."/>
        </authorList>
    </citation>
    <scope>NUCLEOTIDE SEQUENCE [LARGE SCALE GENOMIC DNA]</scope>
    <source>
        <strain evidence="15">HL-2020</strain>
        <tissue evidence="15">Leaf</tissue>
    </source>
</reference>
<evidence type="ECO:0000256" key="6">
    <source>
        <dbReference type="ARBA" id="ARBA00022989"/>
    </source>
</evidence>
<evidence type="ECO:0000256" key="7">
    <source>
        <dbReference type="ARBA" id="ARBA00023065"/>
    </source>
</evidence>
<feature type="transmembrane region" description="Helical" evidence="13">
    <location>
        <begin position="479"/>
        <end position="497"/>
    </location>
</feature>
<dbReference type="Gene3D" id="3.40.50.2300">
    <property type="match status" value="2"/>
</dbReference>
<dbReference type="Pfam" id="PF10613">
    <property type="entry name" value="Lig_chan-Glu_bd"/>
    <property type="match status" value="1"/>
</dbReference>
<keyword evidence="4 13" id="KW-0812">Transmembrane</keyword>
<dbReference type="CDD" id="cd19990">
    <property type="entry name" value="PBP1_GABAb_receptor_plant"/>
    <property type="match status" value="1"/>
</dbReference>
<accession>A0A835J1M5</accession>
<feature type="transmembrane region" description="Helical" evidence="13">
    <location>
        <begin position="566"/>
        <end position="587"/>
    </location>
</feature>
<keyword evidence="10" id="KW-0325">Glycoprotein</keyword>
<dbReference type="InterPro" id="IPR017103">
    <property type="entry name" value="Iontropic_Glu_rcpt_pln"/>
</dbReference>
<dbReference type="GO" id="GO:0015276">
    <property type="term" value="F:ligand-gated monoatomic ion channel activity"/>
    <property type="evidence" value="ECO:0007669"/>
    <property type="project" value="InterPro"/>
</dbReference>
<organism evidence="15 16">
    <name type="scientific">Coptis chinensis</name>
    <dbReference type="NCBI Taxonomy" id="261450"/>
    <lineage>
        <taxon>Eukaryota</taxon>
        <taxon>Viridiplantae</taxon>
        <taxon>Streptophyta</taxon>
        <taxon>Embryophyta</taxon>
        <taxon>Tracheophyta</taxon>
        <taxon>Spermatophyta</taxon>
        <taxon>Magnoliopsida</taxon>
        <taxon>Ranunculales</taxon>
        <taxon>Ranunculaceae</taxon>
        <taxon>Coptidoideae</taxon>
        <taxon>Coptis</taxon>
    </lineage>
</organism>
<keyword evidence="16" id="KW-1185">Reference proteome</keyword>
<dbReference type="InterPro" id="IPR001828">
    <property type="entry name" value="ANF_lig-bd_rcpt"/>
</dbReference>
<dbReference type="OrthoDB" id="5984008at2759"/>
<gene>
    <name evidence="15" type="ORF">IFM89_023399</name>
</gene>
<comment type="caution">
    <text evidence="15">The sequence shown here is derived from an EMBL/GenBank/DDBJ whole genome shotgun (WGS) entry which is preliminary data.</text>
</comment>
<dbReference type="Gene3D" id="1.10.287.70">
    <property type="match status" value="1"/>
</dbReference>
<evidence type="ECO:0000256" key="4">
    <source>
        <dbReference type="ARBA" id="ARBA00022692"/>
    </source>
</evidence>
<evidence type="ECO:0000256" key="2">
    <source>
        <dbReference type="ARBA" id="ARBA00008685"/>
    </source>
</evidence>
<dbReference type="GO" id="GO:0004930">
    <property type="term" value="F:G protein-coupled receptor activity"/>
    <property type="evidence" value="ECO:0007669"/>
    <property type="project" value="InterPro"/>
</dbReference>
<proteinExistence type="inferred from homology"/>
<dbReference type="SMART" id="SM00079">
    <property type="entry name" value="PBPe"/>
    <property type="match status" value="1"/>
</dbReference>
<dbReference type="SUPFAM" id="SSF53850">
    <property type="entry name" value="Periplasmic binding protein-like II"/>
    <property type="match status" value="1"/>
</dbReference>
<evidence type="ECO:0000256" key="1">
    <source>
        <dbReference type="ARBA" id="ARBA00004141"/>
    </source>
</evidence>
<dbReference type="Proteomes" id="UP000631114">
    <property type="component" value="Unassembled WGS sequence"/>
</dbReference>
<dbReference type="InterPro" id="IPR019594">
    <property type="entry name" value="Glu/Gly-bd"/>
</dbReference>
<protein>
    <recommendedName>
        <fullName evidence="14">Ionotropic glutamate receptor C-terminal domain-containing protein</fullName>
    </recommendedName>
</protein>
<evidence type="ECO:0000259" key="14">
    <source>
        <dbReference type="SMART" id="SM00079"/>
    </source>
</evidence>
<keyword evidence="5" id="KW-0732">Signal</keyword>
<dbReference type="CDD" id="cd13686">
    <property type="entry name" value="GluR_Plant"/>
    <property type="match status" value="1"/>
</dbReference>
<feature type="non-terminal residue" evidence="15">
    <location>
        <position position="1"/>
    </location>
</feature>
<dbReference type="SUPFAM" id="SSF53822">
    <property type="entry name" value="Periplasmic binding protein-like I"/>
    <property type="match status" value="1"/>
</dbReference>
<keyword evidence="6 13" id="KW-1133">Transmembrane helix</keyword>
<keyword evidence="11" id="KW-1071">Ligand-gated ion channel</keyword>
<dbReference type="FunFam" id="3.40.50.2300:FF:000195">
    <property type="entry name" value="Glutamate receptor"/>
    <property type="match status" value="1"/>
</dbReference>
<evidence type="ECO:0000256" key="3">
    <source>
        <dbReference type="ARBA" id="ARBA00022448"/>
    </source>
</evidence>
<dbReference type="PANTHER" id="PTHR18966">
    <property type="entry name" value="IONOTROPIC GLUTAMATE RECEPTOR"/>
    <property type="match status" value="1"/>
</dbReference>
<dbReference type="FunFam" id="3.40.190.10:FF:000195">
    <property type="entry name" value="Glutamate receptor 2.7"/>
    <property type="match status" value="1"/>
</dbReference>
<keyword evidence="3" id="KW-0813">Transport</keyword>
<comment type="similarity">
    <text evidence="2">Belongs to the glutamate-gated ion channel (TC 1.A.10.1) family.</text>
</comment>
<evidence type="ECO:0000256" key="13">
    <source>
        <dbReference type="SAM" id="Phobius"/>
    </source>
</evidence>